<protein>
    <recommendedName>
        <fullName evidence="3">Serine/arginine repetitive matrix protein 2</fullName>
    </recommendedName>
</protein>
<dbReference type="RefSeq" id="WP_182538059.1">
    <property type="nucleotide sequence ID" value="NZ_JACGXA010000001.1"/>
</dbReference>
<dbReference type="EMBL" id="JACGXA010000001">
    <property type="protein sequence ID" value="MBA8803216.1"/>
    <property type="molecule type" value="Genomic_DNA"/>
</dbReference>
<reference evidence="1 2" key="1">
    <citation type="submission" date="2020-07" db="EMBL/GenBank/DDBJ databases">
        <title>Sequencing the genomes of 1000 actinobacteria strains.</title>
        <authorList>
            <person name="Klenk H.-P."/>
        </authorList>
    </citation>
    <scope>NUCLEOTIDE SEQUENCE [LARGE SCALE GENOMIC DNA]</scope>
    <source>
        <strain evidence="1 2">DSM 21349</strain>
    </source>
</reference>
<comment type="caution">
    <text evidence="1">The sequence shown here is derived from an EMBL/GenBank/DDBJ whole genome shotgun (WGS) entry which is preliminary data.</text>
</comment>
<gene>
    <name evidence="1" type="ORF">FB382_001507</name>
</gene>
<keyword evidence="2" id="KW-1185">Reference proteome</keyword>
<dbReference type="AlphaFoldDB" id="A0A7W3P9A4"/>
<dbReference type="Proteomes" id="UP000580910">
    <property type="component" value="Unassembled WGS sequence"/>
</dbReference>
<proteinExistence type="predicted"/>
<evidence type="ECO:0000313" key="1">
    <source>
        <dbReference type="EMBL" id="MBA8803216.1"/>
    </source>
</evidence>
<accession>A0A7W3P9A4</accession>
<organism evidence="1 2">
    <name type="scientific">Nocardioides ginsengisegetis</name>
    <dbReference type="NCBI Taxonomy" id="661491"/>
    <lineage>
        <taxon>Bacteria</taxon>
        <taxon>Bacillati</taxon>
        <taxon>Actinomycetota</taxon>
        <taxon>Actinomycetes</taxon>
        <taxon>Propionibacteriales</taxon>
        <taxon>Nocardioidaceae</taxon>
        <taxon>Nocardioides</taxon>
    </lineage>
</organism>
<sequence>MSADFRRAEGLRTLLLRLEDEGPDAWRHDAEAADLMRFTIEKYGALARKHGLQPEDAAVAAFEVMRTRAVRTALDPWAVVTRAVQVTLIAEERANGLLCSTSRARRLAQSGQHDAERLSERETPLYEFHPAFRVPAAQDAIELDNPALPTEDQTGAYQAVDTTIALFVALGWPPDTARAALEYVSARLIEAGSRSNAHEVLRRDQHARALLDLDRRAWATLLRVVLGSPNKDLEHTAAGRGLLLRLLIDEKLDELLADDELVASIHGSGARGAGSAHA</sequence>
<evidence type="ECO:0000313" key="2">
    <source>
        <dbReference type="Proteomes" id="UP000580910"/>
    </source>
</evidence>
<name>A0A7W3P9A4_9ACTN</name>
<evidence type="ECO:0008006" key="3">
    <source>
        <dbReference type="Google" id="ProtNLM"/>
    </source>
</evidence>